<proteinExistence type="predicted"/>
<evidence type="ECO:0000313" key="1">
    <source>
        <dbReference type="EMBL" id="KKN29706.1"/>
    </source>
</evidence>
<reference evidence="1" key="1">
    <citation type="journal article" date="2015" name="Nature">
        <title>Complex archaea that bridge the gap between prokaryotes and eukaryotes.</title>
        <authorList>
            <person name="Spang A."/>
            <person name="Saw J.H."/>
            <person name="Jorgensen S.L."/>
            <person name="Zaremba-Niedzwiedzka K."/>
            <person name="Martijn J."/>
            <person name="Lind A.E."/>
            <person name="van Eijk R."/>
            <person name="Schleper C."/>
            <person name="Guy L."/>
            <person name="Ettema T.J."/>
        </authorList>
    </citation>
    <scope>NUCLEOTIDE SEQUENCE</scope>
</reference>
<protein>
    <submittedName>
        <fullName evidence="1">Uncharacterized protein</fullName>
    </submittedName>
</protein>
<feature type="non-terminal residue" evidence="1">
    <location>
        <position position="1"/>
    </location>
</feature>
<sequence>KLSVHIKSSDAGIQAVSNIYSLVIFVDGHAQRFLETAVFSISVNREKVGRLAKLGNRDYVYRLFAGQQKKYEAGDEQAEDYQ</sequence>
<accession>A0A0F9RXQ3</accession>
<organism evidence="1">
    <name type="scientific">marine sediment metagenome</name>
    <dbReference type="NCBI Taxonomy" id="412755"/>
    <lineage>
        <taxon>unclassified sequences</taxon>
        <taxon>metagenomes</taxon>
        <taxon>ecological metagenomes</taxon>
    </lineage>
</organism>
<gene>
    <name evidence="1" type="ORF">LCGC14_0841240</name>
</gene>
<comment type="caution">
    <text evidence="1">The sequence shown here is derived from an EMBL/GenBank/DDBJ whole genome shotgun (WGS) entry which is preliminary data.</text>
</comment>
<name>A0A0F9RXQ3_9ZZZZ</name>
<dbReference type="AlphaFoldDB" id="A0A0F9RXQ3"/>
<dbReference type="EMBL" id="LAZR01002464">
    <property type="protein sequence ID" value="KKN29706.1"/>
    <property type="molecule type" value="Genomic_DNA"/>
</dbReference>